<sequence>FRNFDFQPGAVVLIRNSEIEKSLDRKSKPRYAGPMIVVRRTLRGSYQLAEMDGTVSRLRYAAFRIIPYHSRTDISIPLHSL</sequence>
<gene>
    <name evidence="1" type="ORF">FIBSPDRAFT_692541</name>
</gene>
<name>A0A166JMM9_9AGAM</name>
<evidence type="ECO:0000313" key="1">
    <source>
        <dbReference type="EMBL" id="KZP21026.1"/>
    </source>
</evidence>
<dbReference type="AlphaFoldDB" id="A0A166JMM9"/>
<proteinExistence type="predicted"/>
<protein>
    <submittedName>
        <fullName evidence="1">Uncharacterized protein</fullName>
    </submittedName>
</protein>
<dbReference type="STRING" id="436010.A0A166JMM9"/>
<keyword evidence="2" id="KW-1185">Reference proteome</keyword>
<feature type="non-terminal residue" evidence="1">
    <location>
        <position position="81"/>
    </location>
</feature>
<reference evidence="1 2" key="1">
    <citation type="journal article" date="2016" name="Mol. Biol. Evol.">
        <title>Comparative Genomics of Early-Diverging Mushroom-Forming Fungi Provides Insights into the Origins of Lignocellulose Decay Capabilities.</title>
        <authorList>
            <person name="Nagy L.G."/>
            <person name="Riley R."/>
            <person name="Tritt A."/>
            <person name="Adam C."/>
            <person name="Daum C."/>
            <person name="Floudas D."/>
            <person name="Sun H."/>
            <person name="Yadav J.S."/>
            <person name="Pangilinan J."/>
            <person name="Larsson K.H."/>
            <person name="Matsuura K."/>
            <person name="Barry K."/>
            <person name="Labutti K."/>
            <person name="Kuo R."/>
            <person name="Ohm R.A."/>
            <person name="Bhattacharya S.S."/>
            <person name="Shirouzu T."/>
            <person name="Yoshinaga Y."/>
            <person name="Martin F.M."/>
            <person name="Grigoriev I.V."/>
            <person name="Hibbett D.S."/>
        </authorList>
    </citation>
    <scope>NUCLEOTIDE SEQUENCE [LARGE SCALE GENOMIC DNA]</scope>
    <source>
        <strain evidence="1 2">CBS 109695</strain>
    </source>
</reference>
<organism evidence="1 2">
    <name type="scientific">Athelia psychrophila</name>
    <dbReference type="NCBI Taxonomy" id="1759441"/>
    <lineage>
        <taxon>Eukaryota</taxon>
        <taxon>Fungi</taxon>
        <taxon>Dikarya</taxon>
        <taxon>Basidiomycota</taxon>
        <taxon>Agaricomycotina</taxon>
        <taxon>Agaricomycetes</taxon>
        <taxon>Agaricomycetidae</taxon>
        <taxon>Atheliales</taxon>
        <taxon>Atheliaceae</taxon>
        <taxon>Athelia</taxon>
    </lineage>
</organism>
<dbReference type="EMBL" id="KV417550">
    <property type="protein sequence ID" value="KZP21026.1"/>
    <property type="molecule type" value="Genomic_DNA"/>
</dbReference>
<feature type="non-terminal residue" evidence="1">
    <location>
        <position position="1"/>
    </location>
</feature>
<dbReference type="OrthoDB" id="444848at2759"/>
<accession>A0A166JMM9</accession>
<dbReference type="Proteomes" id="UP000076532">
    <property type="component" value="Unassembled WGS sequence"/>
</dbReference>
<evidence type="ECO:0000313" key="2">
    <source>
        <dbReference type="Proteomes" id="UP000076532"/>
    </source>
</evidence>